<gene>
    <name evidence="2" type="ORF">GCM10023183_03400</name>
</gene>
<dbReference type="CDD" id="cd02440">
    <property type="entry name" value="AdoMet_MTases"/>
    <property type="match status" value="1"/>
</dbReference>
<dbReference type="InterPro" id="IPR029063">
    <property type="entry name" value="SAM-dependent_MTases_sf"/>
</dbReference>
<dbReference type="SUPFAM" id="SSF53335">
    <property type="entry name" value="S-adenosyl-L-methionine-dependent methyltransferases"/>
    <property type="match status" value="1"/>
</dbReference>
<accession>A0ABP8F6V7</accession>
<organism evidence="2 3">
    <name type="scientific">Nibribacter koreensis</name>
    <dbReference type="NCBI Taxonomy" id="1084519"/>
    <lineage>
        <taxon>Bacteria</taxon>
        <taxon>Pseudomonadati</taxon>
        <taxon>Bacteroidota</taxon>
        <taxon>Cytophagia</taxon>
        <taxon>Cytophagales</taxon>
        <taxon>Hymenobacteraceae</taxon>
        <taxon>Nibribacter</taxon>
    </lineage>
</organism>
<evidence type="ECO:0000313" key="3">
    <source>
        <dbReference type="Proteomes" id="UP001501844"/>
    </source>
</evidence>
<proteinExistence type="predicted"/>
<dbReference type="Proteomes" id="UP001501844">
    <property type="component" value="Unassembled WGS sequence"/>
</dbReference>
<dbReference type="Gene3D" id="3.40.50.150">
    <property type="entry name" value="Vaccinia Virus protein VP39"/>
    <property type="match status" value="1"/>
</dbReference>
<dbReference type="GO" id="GO:0008168">
    <property type="term" value="F:methyltransferase activity"/>
    <property type="evidence" value="ECO:0007669"/>
    <property type="project" value="UniProtKB-KW"/>
</dbReference>
<keyword evidence="2" id="KW-0808">Transferase</keyword>
<dbReference type="GO" id="GO:0032259">
    <property type="term" value="P:methylation"/>
    <property type="evidence" value="ECO:0007669"/>
    <property type="project" value="UniProtKB-KW"/>
</dbReference>
<comment type="caution">
    <text evidence="2">The sequence shown here is derived from an EMBL/GenBank/DDBJ whole genome shotgun (WGS) entry which is preliminary data.</text>
</comment>
<protein>
    <submittedName>
        <fullName evidence="2">Class I SAM-dependent methyltransferase</fullName>
    </submittedName>
</protein>
<feature type="domain" description="Methyltransferase" evidence="1">
    <location>
        <begin position="67"/>
        <end position="156"/>
    </location>
</feature>
<evidence type="ECO:0000259" key="1">
    <source>
        <dbReference type="Pfam" id="PF13649"/>
    </source>
</evidence>
<keyword evidence="3" id="KW-1185">Reference proteome</keyword>
<dbReference type="Pfam" id="PF13649">
    <property type="entry name" value="Methyltransf_25"/>
    <property type="match status" value="1"/>
</dbReference>
<dbReference type="InterPro" id="IPR041698">
    <property type="entry name" value="Methyltransf_25"/>
</dbReference>
<sequence>MTSPFSSVIDPLGSAIADFWHGAKRAQVKVFSDQADPDVMPINYLFRSEEEMPEREQEALSLCRGKVLDVGAGAGSHALVLQQKGLSVTALEISEKACDVMKARGVENVMCGDFYTLDPKPFDTLLLLMNGIGLAGTLDRLPQFLQTCKNWLAPGGQVLLESSDILYLYEEEDGSVLVNLNGSYYGELTYVMQYKKEQTEPFPWLFVDVGVLQQYAEEAGFEVELIREEEDSHYLARLSLK</sequence>
<name>A0ABP8F6V7_9BACT</name>
<evidence type="ECO:0000313" key="2">
    <source>
        <dbReference type="EMBL" id="GAA4296476.1"/>
    </source>
</evidence>
<reference evidence="3" key="1">
    <citation type="journal article" date="2019" name="Int. J. Syst. Evol. Microbiol.">
        <title>The Global Catalogue of Microorganisms (GCM) 10K type strain sequencing project: providing services to taxonomists for standard genome sequencing and annotation.</title>
        <authorList>
            <consortium name="The Broad Institute Genomics Platform"/>
            <consortium name="The Broad Institute Genome Sequencing Center for Infectious Disease"/>
            <person name="Wu L."/>
            <person name="Ma J."/>
        </authorList>
    </citation>
    <scope>NUCLEOTIDE SEQUENCE [LARGE SCALE GENOMIC DNA]</scope>
    <source>
        <strain evidence="3">JCM 17917</strain>
    </source>
</reference>
<dbReference type="RefSeq" id="WP_345161693.1">
    <property type="nucleotide sequence ID" value="NZ_BAABGX010000001.1"/>
</dbReference>
<keyword evidence="2" id="KW-0489">Methyltransferase</keyword>
<dbReference type="EMBL" id="BAABGX010000001">
    <property type="protein sequence ID" value="GAA4296476.1"/>
    <property type="molecule type" value="Genomic_DNA"/>
</dbReference>